<dbReference type="OrthoDB" id="1470350at2759"/>
<keyword evidence="2 3" id="KW-0408">Iron</keyword>
<organism evidence="4 5">
    <name type="scientific">Desmophyllum pertusum</name>
    <dbReference type="NCBI Taxonomy" id="174260"/>
    <lineage>
        <taxon>Eukaryota</taxon>
        <taxon>Metazoa</taxon>
        <taxon>Cnidaria</taxon>
        <taxon>Anthozoa</taxon>
        <taxon>Hexacorallia</taxon>
        <taxon>Scleractinia</taxon>
        <taxon>Caryophylliina</taxon>
        <taxon>Caryophylliidae</taxon>
        <taxon>Desmophyllum</taxon>
    </lineage>
</organism>
<dbReference type="InterPro" id="IPR002401">
    <property type="entry name" value="Cyt_P450_E_grp-I"/>
</dbReference>
<dbReference type="PANTHER" id="PTHR24293:SF0">
    <property type="entry name" value="CYP46A1 PROTEIN-RELATED"/>
    <property type="match status" value="1"/>
</dbReference>
<evidence type="ECO:0000256" key="2">
    <source>
        <dbReference type="PIRSR" id="PIRSR602401-1"/>
    </source>
</evidence>
<name>A0A9X0D859_9CNID</name>
<dbReference type="Gene3D" id="1.10.630.10">
    <property type="entry name" value="Cytochrome P450"/>
    <property type="match status" value="1"/>
</dbReference>
<dbReference type="GO" id="GO:0020037">
    <property type="term" value="F:heme binding"/>
    <property type="evidence" value="ECO:0007669"/>
    <property type="project" value="InterPro"/>
</dbReference>
<comment type="caution">
    <text evidence="4">The sequence shown here is derived from an EMBL/GenBank/DDBJ whole genome shotgun (WGS) entry which is preliminary data.</text>
</comment>
<dbReference type="PROSITE" id="PS00086">
    <property type="entry name" value="CYTOCHROME_P450"/>
    <property type="match status" value="1"/>
</dbReference>
<comment type="cofactor">
    <cofactor evidence="2">
        <name>heme</name>
        <dbReference type="ChEBI" id="CHEBI:30413"/>
    </cofactor>
</comment>
<dbReference type="CDD" id="cd20613">
    <property type="entry name" value="CYP46A1-like"/>
    <property type="match status" value="1"/>
</dbReference>
<reference evidence="4" key="1">
    <citation type="submission" date="2023-01" db="EMBL/GenBank/DDBJ databases">
        <title>Genome assembly of the deep-sea coral Lophelia pertusa.</title>
        <authorList>
            <person name="Herrera S."/>
            <person name="Cordes E."/>
        </authorList>
    </citation>
    <scope>NUCLEOTIDE SEQUENCE</scope>
    <source>
        <strain evidence="4">USNM1676648</strain>
        <tissue evidence="4">Polyp</tissue>
    </source>
</reference>
<proteinExistence type="inferred from homology"/>
<dbReference type="GO" id="GO:0033781">
    <property type="term" value="F:cholesterol 24-hydroxylase activity"/>
    <property type="evidence" value="ECO:0007669"/>
    <property type="project" value="InterPro"/>
</dbReference>
<keyword evidence="3" id="KW-0503">Monooxygenase</keyword>
<keyword evidence="2 3" id="KW-0349">Heme</keyword>
<dbReference type="InterPro" id="IPR039983">
    <property type="entry name" value="CYP46A1"/>
</dbReference>
<keyword evidence="3" id="KW-0560">Oxidoreductase</keyword>
<comment type="similarity">
    <text evidence="1 3">Belongs to the cytochrome P450 family.</text>
</comment>
<dbReference type="PRINTS" id="PR00385">
    <property type="entry name" value="P450"/>
</dbReference>
<dbReference type="InterPro" id="IPR017972">
    <property type="entry name" value="Cyt_P450_CS"/>
</dbReference>
<dbReference type="SUPFAM" id="SSF48264">
    <property type="entry name" value="Cytochrome P450"/>
    <property type="match status" value="1"/>
</dbReference>
<evidence type="ECO:0000313" key="4">
    <source>
        <dbReference type="EMBL" id="KAJ7388424.1"/>
    </source>
</evidence>
<accession>A0A9X0D859</accession>
<sequence length="378" mass="42726">MGTGLVSETDHEKWKMKRLAVNPAFHRKYLKELMAQFNSSCDIFLAKLAELADGKTEVKMADEFNRITLDIIGKVAFGTDLNAIHEPDSLFPSAIRESLAAPIWCLTHPLHAIDFTSYGYQNTVVSAVHFLRDTGKKIIDERRKAIRNGDDVPSDILTYILKSANEDTDLEYEELLDHFVTFFVAGQETVSGTLSFMLAEAGKHPEVENRLVQEAEDVLGSHQIVSYDDLSKLNYTGLVMKETLRLHPSVPGFTRVMDKDDELGGHKIPAGTLINIGVHVLHHSPKYWNDPEKFDPERFLAKNDENEAGYSHYAYIPFSLGPRHCIGQTFAEFVAKVLMSRFLKSFKFKLVPGQDFGYEDPKTTLSPKDRVRCTLTLR</sequence>
<dbReference type="InterPro" id="IPR001128">
    <property type="entry name" value="Cyt_P450"/>
</dbReference>
<dbReference type="GO" id="GO:0005506">
    <property type="term" value="F:iron ion binding"/>
    <property type="evidence" value="ECO:0007669"/>
    <property type="project" value="InterPro"/>
</dbReference>
<feature type="binding site" description="axial binding residue" evidence="2">
    <location>
        <position position="325"/>
    </location>
    <ligand>
        <name>heme</name>
        <dbReference type="ChEBI" id="CHEBI:30413"/>
    </ligand>
    <ligandPart>
        <name>Fe</name>
        <dbReference type="ChEBI" id="CHEBI:18248"/>
    </ligandPart>
</feature>
<dbReference type="Proteomes" id="UP001163046">
    <property type="component" value="Unassembled WGS sequence"/>
</dbReference>
<evidence type="ECO:0000256" key="1">
    <source>
        <dbReference type="ARBA" id="ARBA00010617"/>
    </source>
</evidence>
<dbReference type="GO" id="GO:0006707">
    <property type="term" value="P:cholesterol catabolic process"/>
    <property type="evidence" value="ECO:0007669"/>
    <property type="project" value="InterPro"/>
</dbReference>
<dbReference type="InterPro" id="IPR036396">
    <property type="entry name" value="Cyt_P450_sf"/>
</dbReference>
<evidence type="ECO:0000313" key="5">
    <source>
        <dbReference type="Proteomes" id="UP001163046"/>
    </source>
</evidence>
<keyword evidence="5" id="KW-1185">Reference proteome</keyword>
<dbReference type="PANTHER" id="PTHR24293">
    <property type="entry name" value="CYTOCHROME P450 FAMILY 46 SUBFAMILY A"/>
    <property type="match status" value="1"/>
</dbReference>
<dbReference type="PRINTS" id="PR00463">
    <property type="entry name" value="EP450I"/>
</dbReference>
<dbReference type="AlphaFoldDB" id="A0A9X0D859"/>
<dbReference type="EMBL" id="MU825471">
    <property type="protein sequence ID" value="KAJ7388424.1"/>
    <property type="molecule type" value="Genomic_DNA"/>
</dbReference>
<dbReference type="Pfam" id="PF00067">
    <property type="entry name" value="p450"/>
    <property type="match status" value="1"/>
</dbReference>
<evidence type="ECO:0000256" key="3">
    <source>
        <dbReference type="RuleBase" id="RU000461"/>
    </source>
</evidence>
<protein>
    <submittedName>
        <fullName evidence="4">Uncharacterized protein</fullName>
    </submittedName>
</protein>
<keyword evidence="2 3" id="KW-0479">Metal-binding</keyword>
<gene>
    <name evidence="4" type="ORF">OS493_037704</name>
</gene>